<gene>
    <name evidence="1" type="ORF">Micbo1qcDRAFT_65430</name>
</gene>
<keyword evidence="2" id="KW-1185">Reference proteome</keyword>
<sequence length="155" mass="17218">MLRRRIAPSTTTRAIATSTAGFSGDSTLNVAPKSPNKAYATPTEPQAFRPDGFLRPRALADCFWFAIPTHCRQRKSILRGLSAPRHRTGIDRCFHLEPIPSECPTTWSSCLGLSSVRYCLHVLCRWRVRLARTKNIPILRAASAQSSALQLDDSP</sequence>
<dbReference type="Proteomes" id="UP000070501">
    <property type="component" value="Unassembled WGS sequence"/>
</dbReference>
<reference evidence="2" key="1">
    <citation type="submission" date="2016-02" db="EMBL/GenBank/DDBJ databases">
        <title>Draft genome sequence of Microdochium bolleyi, a fungal endophyte of beachgrass.</title>
        <authorList>
            <consortium name="DOE Joint Genome Institute"/>
            <person name="David A.S."/>
            <person name="May G."/>
            <person name="Haridas S."/>
            <person name="Lim J."/>
            <person name="Wang M."/>
            <person name="Labutti K."/>
            <person name="Lipzen A."/>
            <person name="Barry K."/>
            <person name="Grigoriev I.V."/>
        </authorList>
    </citation>
    <scope>NUCLEOTIDE SEQUENCE [LARGE SCALE GENOMIC DNA]</scope>
    <source>
        <strain evidence="2">J235TASD1</strain>
    </source>
</reference>
<organism evidence="1 2">
    <name type="scientific">Microdochium bolleyi</name>
    <dbReference type="NCBI Taxonomy" id="196109"/>
    <lineage>
        <taxon>Eukaryota</taxon>
        <taxon>Fungi</taxon>
        <taxon>Dikarya</taxon>
        <taxon>Ascomycota</taxon>
        <taxon>Pezizomycotina</taxon>
        <taxon>Sordariomycetes</taxon>
        <taxon>Xylariomycetidae</taxon>
        <taxon>Xylariales</taxon>
        <taxon>Microdochiaceae</taxon>
        <taxon>Microdochium</taxon>
    </lineage>
</organism>
<evidence type="ECO:0000313" key="1">
    <source>
        <dbReference type="EMBL" id="KXJ91443.1"/>
    </source>
</evidence>
<protein>
    <submittedName>
        <fullName evidence="1">Uncharacterized protein</fullName>
    </submittedName>
</protein>
<dbReference type="AlphaFoldDB" id="A0A136J2W5"/>
<dbReference type="InParanoid" id="A0A136J2W5"/>
<accession>A0A136J2W5</accession>
<proteinExistence type="predicted"/>
<evidence type="ECO:0000313" key="2">
    <source>
        <dbReference type="Proteomes" id="UP000070501"/>
    </source>
</evidence>
<dbReference type="EMBL" id="KQ964250">
    <property type="protein sequence ID" value="KXJ91443.1"/>
    <property type="molecule type" value="Genomic_DNA"/>
</dbReference>
<name>A0A136J2W5_9PEZI</name>